<evidence type="ECO:0000256" key="1">
    <source>
        <dbReference type="SAM" id="MobiDB-lite"/>
    </source>
</evidence>
<sequence>MSLLMSAWTASIPVTLMPPIGSILSMAAEAVVTAGGGIIGSGSSWSSWCWNCFSPIECSSCWSSSSKHSSRSSKKCSCFLAAFASLAVPAFLRAPAGSCIGPSSSISRSRSRRSAPASGSSRWTS</sequence>
<protein>
    <submittedName>
        <fullName evidence="2">(northern house mosquito) hypothetical protein</fullName>
    </submittedName>
</protein>
<feature type="region of interest" description="Disordered" evidence="1">
    <location>
        <begin position="99"/>
        <end position="125"/>
    </location>
</feature>
<dbReference type="EMBL" id="HBUE01192024">
    <property type="protein sequence ID" value="CAG6525646.1"/>
    <property type="molecule type" value="Transcribed_RNA"/>
</dbReference>
<proteinExistence type="predicted"/>
<dbReference type="AlphaFoldDB" id="A0A8D8C0K6"/>
<evidence type="ECO:0000313" key="2">
    <source>
        <dbReference type="EMBL" id="CAG6483175.1"/>
    </source>
</evidence>
<dbReference type="EMBL" id="HBUE01095207">
    <property type="protein sequence ID" value="CAG6483175.1"/>
    <property type="molecule type" value="Transcribed_RNA"/>
</dbReference>
<reference evidence="2" key="1">
    <citation type="submission" date="2021-05" db="EMBL/GenBank/DDBJ databases">
        <authorList>
            <person name="Alioto T."/>
            <person name="Alioto T."/>
            <person name="Gomez Garrido J."/>
        </authorList>
    </citation>
    <scope>NUCLEOTIDE SEQUENCE</scope>
</reference>
<accession>A0A8D8C0K6</accession>
<name>A0A8D8C0K6_CULPI</name>
<dbReference type="EMBL" id="HBUE01297947">
    <property type="protein sequence ID" value="CAG6577354.1"/>
    <property type="molecule type" value="Transcribed_RNA"/>
</dbReference>
<organism evidence="2">
    <name type="scientific">Culex pipiens</name>
    <name type="common">House mosquito</name>
    <dbReference type="NCBI Taxonomy" id="7175"/>
    <lineage>
        <taxon>Eukaryota</taxon>
        <taxon>Metazoa</taxon>
        <taxon>Ecdysozoa</taxon>
        <taxon>Arthropoda</taxon>
        <taxon>Hexapoda</taxon>
        <taxon>Insecta</taxon>
        <taxon>Pterygota</taxon>
        <taxon>Neoptera</taxon>
        <taxon>Endopterygota</taxon>
        <taxon>Diptera</taxon>
        <taxon>Nematocera</taxon>
        <taxon>Culicoidea</taxon>
        <taxon>Culicidae</taxon>
        <taxon>Culicinae</taxon>
        <taxon>Culicini</taxon>
        <taxon>Culex</taxon>
        <taxon>Culex</taxon>
    </lineage>
</organism>